<dbReference type="InterPro" id="IPR028386">
    <property type="entry name" value="CENP-C/Mif2/cnp3"/>
</dbReference>
<evidence type="ECO:0000256" key="5">
    <source>
        <dbReference type="SAM" id="MobiDB-lite"/>
    </source>
</evidence>
<dbReference type="InterPro" id="IPR014710">
    <property type="entry name" value="RmlC-like_jellyroll"/>
</dbReference>
<dbReference type="OrthoDB" id="1939643at2759"/>
<feature type="domain" description="Mif2/CENP-C cupin" evidence="6">
    <location>
        <begin position="214"/>
        <end position="291"/>
    </location>
</feature>
<protein>
    <recommendedName>
        <fullName evidence="6">Mif2/CENP-C cupin domain-containing protein</fullName>
    </recommendedName>
</protein>
<feature type="compositionally biased region" description="Basic and acidic residues" evidence="5">
    <location>
        <begin position="113"/>
        <end position="130"/>
    </location>
</feature>
<dbReference type="GO" id="GO:0051455">
    <property type="term" value="P:spindle attachment to meiosis I kinetochore"/>
    <property type="evidence" value="ECO:0007669"/>
    <property type="project" value="TreeGrafter"/>
</dbReference>
<comment type="subcellular location">
    <subcellularLocation>
        <location evidence="1">Nucleus</location>
    </subcellularLocation>
</comment>
<evidence type="ECO:0000256" key="2">
    <source>
        <dbReference type="ARBA" id="ARBA00010291"/>
    </source>
</evidence>
<dbReference type="Proteomes" id="UP000078512">
    <property type="component" value="Unassembled WGS sequence"/>
</dbReference>
<dbReference type="Pfam" id="PF11699">
    <property type="entry name" value="CENP-C_C"/>
    <property type="match status" value="1"/>
</dbReference>
<keyword evidence="3" id="KW-0238">DNA-binding</keyword>
<organism evidence="7 8">
    <name type="scientific">Linnemannia elongata AG-77</name>
    <dbReference type="NCBI Taxonomy" id="1314771"/>
    <lineage>
        <taxon>Eukaryota</taxon>
        <taxon>Fungi</taxon>
        <taxon>Fungi incertae sedis</taxon>
        <taxon>Mucoromycota</taxon>
        <taxon>Mortierellomycotina</taxon>
        <taxon>Mortierellomycetes</taxon>
        <taxon>Mortierellales</taxon>
        <taxon>Mortierellaceae</taxon>
        <taxon>Linnemannia</taxon>
    </lineage>
</organism>
<dbReference type="InterPro" id="IPR011051">
    <property type="entry name" value="RmlC_Cupin_sf"/>
</dbReference>
<feature type="compositionally biased region" description="Low complexity" evidence="5">
    <location>
        <begin position="9"/>
        <end position="18"/>
    </location>
</feature>
<feature type="compositionally biased region" description="Basic and acidic residues" evidence="5">
    <location>
        <begin position="140"/>
        <end position="153"/>
    </location>
</feature>
<proteinExistence type="inferred from homology"/>
<evidence type="ECO:0000256" key="4">
    <source>
        <dbReference type="ARBA" id="ARBA00023242"/>
    </source>
</evidence>
<feature type="region of interest" description="Disordered" evidence="5">
    <location>
        <begin position="1"/>
        <end position="169"/>
    </location>
</feature>
<gene>
    <name evidence="7" type="ORF">K457DRAFT_611998</name>
</gene>
<dbReference type="PANTHER" id="PTHR16684:SF11">
    <property type="entry name" value="CENTROMERE PROTEIN C"/>
    <property type="match status" value="1"/>
</dbReference>
<feature type="compositionally biased region" description="Polar residues" evidence="5">
    <location>
        <begin position="294"/>
        <end position="318"/>
    </location>
</feature>
<dbReference type="EMBL" id="KV442053">
    <property type="protein sequence ID" value="OAQ27870.1"/>
    <property type="molecule type" value="Genomic_DNA"/>
</dbReference>
<evidence type="ECO:0000259" key="6">
    <source>
        <dbReference type="Pfam" id="PF11699"/>
    </source>
</evidence>
<dbReference type="GO" id="GO:0051315">
    <property type="term" value="P:attachment of mitotic spindle microtubules to kinetochore"/>
    <property type="evidence" value="ECO:0007669"/>
    <property type="project" value="TreeGrafter"/>
</dbReference>
<dbReference type="Gene3D" id="2.60.120.10">
    <property type="entry name" value="Jelly Rolls"/>
    <property type="match status" value="1"/>
</dbReference>
<keyword evidence="4" id="KW-0539">Nucleus</keyword>
<evidence type="ECO:0000256" key="1">
    <source>
        <dbReference type="ARBA" id="ARBA00004123"/>
    </source>
</evidence>
<name>A0A197JRP8_9FUNG</name>
<dbReference type="GO" id="GO:0005634">
    <property type="term" value="C:nucleus"/>
    <property type="evidence" value="ECO:0007669"/>
    <property type="project" value="UniProtKB-SubCell"/>
</dbReference>
<dbReference type="SUPFAM" id="SSF51182">
    <property type="entry name" value="RmlC-like cupins"/>
    <property type="match status" value="1"/>
</dbReference>
<keyword evidence="8" id="KW-1185">Reference proteome</keyword>
<dbReference type="GO" id="GO:0051382">
    <property type="term" value="P:kinetochore assembly"/>
    <property type="evidence" value="ECO:0007669"/>
    <property type="project" value="InterPro"/>
</dbReference>
<feature type="compositionally biased region" description="Polar residues" evidence="5">
    <location>
        <begin position="362"/>
        <end position="373"/>
    </location>
</feature>
<dbReference type="AlphaFoldDB" id="A0A197JRP8"/>
<evidence type="ECO:0000313" key="7">
    <source>
        <dbReference type="EMBL" id="OAQ27870.1"/>
    </source>
</evidence>
<dbReference type="InterPro" id="IPR025974">
    <property type="entry name" value="Mif2/CENP-C_cupin"/>
</dbReference>
<evidence type="ECO:0000256" key="3">
    <source>
        <dbReference type="ARBA" id="ARBA00023125"/>
    </source>
</evidence>
<feature type="region of interest" description="Disordered" evidence="5">
    <location>
        <begin position="294"/>
        <end position="425"/>
    </location>
</feature>
<dbReference type="PANTHER" id="PTHR16684">
    <property type="entry name" value="CENTROMERE PROTEIN C"/>
    <property type="match status" value="1"/>
</dbReference>
<dbReference type="GO" id="GO:0019237">
    <property type="term" value="F:centromeric DNA binding"/>
    <property type="evidence" value="ECO:0007669"/>
    <property type="project" value="InterPro"/>
</dbReference>
<comment type="similarity">
    <text evidence="2">Belongs to the CENP-C/MIF2 family.</text>
</comment>
<evidence type="ECO:0000313" key="8">
    <source>
        <dbReference type="Proteomes" id="UP000078512"/>
    </source>
</evidence>
<dbReference type="GO" id="GO:0000776">
    <property type="term" value="C:kinetochore"/>
    <property type="evidence" value="ECO:0007669"/>
    <property type="project" value="InterPro"/>
</dbReference>
<accession>A0A197JRP8</accession>
<reference evidence="7 8" key="1">
    <citation type="submission" date="2016-05" db="EMBL/GenBank/DDBJ databases">
        <title>Genome sequencing reveals origins of a unique bacterial endosymbiosis in the earliest lineages of terrestrial Fungi.</title>
        <authorList>
            <consortium name="DOE Joint Genome Institute"/>
            <person name="Uehling J."/>
            <person name="Gryganskyi A."/>
            <person name="Hameed K."/>
            <person name="Tschaplinski T."/>
            <person name="Misztal P."/>
            <person name="Wu S."/>
            <person name="Desiro A."/>
            <person name="Vande Pol N."/>
            <person name="Du Z.-Y."/>
            <person name="Zienkiewicz A."/>
            <person name="Zienkiewicz K."/>
            <person name="Morin E."/>
            <person name="Tisserant E."/>
            <person name="Splivallo R."/>
            <person name="Hainaut M."/>
            <person name="Henrissat B."/>
            <person name="Ohm R."/>
            <person name="Kuo A."/>
            <person name="Yan J."/>
            <person name="Lipzen A."/>
            <person name="Nolan M."/>
            <person name="Labutti K."/>
            <person name="Barry K."/>
            <person name="Goldstein A."/>
            <person name="Labbe J."/>
            <person name="Schadt C."/>
            <person name="Tuskan G."/>
            <person name="Grigoriev I."/>
            <person name="Martin F."/>
            <person name="Vilgalys R."/>
            <person name="Bonito G."/>
        </authorList>
    </citation>
    <scope>NUCLEOTIDE SEQUENCE [LARGE SCALE GENOMIC DNA]</scope>
    <source>
        <strain evidence="7 8">AG-77</strain>
    </source>
</reference>
<dbReference type="STRING" id="1314771.A0A197JRP8"/>
<sequence>MTRSRGKSKASSNNSTAKKAGRATHSGHDTSSATHEVPIVPEQNVEDTGVRRSGRTKVAPLKFWMNEKVVYSKTREGPVIKSVIRAASEEAQEKPKRKPRRESKPLPVRQQRAAKEKKEREKKEKDKGKEDEQEEGEESGQDRALEKDKHDSIDVDEDQTESSTGFREDPRVTADIIVFGTDDVVSKDIAESDSSIQFRNVKSGEYQLHRGVEDPGYVVTGTLKFRPNGKKPVNSGTNTSMVFYVIKGLVQVKVHETEFVVSTGGRFLVPRGNTYSILNVSTKESTLFFIQTNQPSSDTTETPSSLSAATNSSVAARSTESRTKRKSMTGGSTAVQPEPDSSERNPPPPPEDATTTAAVRSRSPSPDATTPSSNKRRLTSAGRLLSNVRSPTPPVVLSPSIEKVAGSHTGADERKSPSSLASFLQ</sequence>